<dbReference type="KEGG" id="epa:110250303"/>
<evidence type="ECO:0000256" key="3">
    <source>
        <dbReference type="ARBA" id="ARBA00022833"/>
    </source>
</evidence>
<evidence type="ECO:0000256" key="2">
    <source>
        <dbReference type="ARBA" id="ARBA00022771"/>
    </source>
</evidence>
<name>A0A913Y081_EXADI</name>
<dbReference type="Pfam" id="PF05485">
    <property type="entry name" value="THAP"/>
    <property type="match status" value="1"/>
</dbReference>
<protein>
    <recommendedName>
        <fullName evidence="7">THAP-type domain-containing protein</fullName>
    </recommendedName>
</protein>
<evidence type="ECO:0000256" key="1">
    <source>
        <dbReference type="ARBA" id="ARBA00022723"/>
    </source>
</evidence>
<dbReference type="EnsemblMetazoa" id="XM_021056906.2">
    <property type="protein sequence ID" value="XP_020912565.2"/>
    <property type="gene ID" value="LOC110250303"/>
</dbReference>
<dbReference type="GO" id="GO:0003677">
    <property type="term" value="F:DNA binding"/>
    <property type="evidence" value="ECO:0007669"/>
    <property type="project" value="UniProtKB-UniRule"/>
</dbReference>
<dbReference type="OMA" id="EFVAMEM"/>
<organism evidence="8 9">
    <name type="scientific">Exaiptasia diaphana</name>
    <name type="common">Tropical sea anemone</name>
    <name type="synonym">Aiptasia pulchella</name>
    <dbReference type="NCBI Taxonomy" id="2652724"/>
    <lineage>
        <taxon>Eukaryota</taxon>
        <taxon>Metazoa</taxon>
        <taxon>Cnidaria</taxon>
        <taxon>Anthozoa</taxon>
        <taxon>Hexacorallia</taxon>
        <taxon>Actiniaria</taxon>
        <taxon>Aiptasiidae</taxon>
        <taxon>Exaiptasia</taxon>
    </lineage>
</organism>
<keyword evidence="9" id="KW-1185">Reference proteome</keyword>
<feature type="domain" description="THAP-type" evidence="7">
    <location>
        <begin position="1"/>
        <end position="86"/>
    </location>
</feature>
<dbReference type="GO" id="GO:0008270">
    <property type="term" value="F:zinc ion binding"/>
    <property type="evidence" value="ECO:0007669"/>
    <property type="project" value="UniProtKB-KW"/>
</dbReference>
<evidence type="ECO:0000259" key="7">
    <source>
        <dbReference type="PROSITE" id="PS50950"/>
    </source>
</evidence>
<evidence type="ECO:0000313" key="8">
    <source>
        <dbReference type="EnsemblMetazoa" id="XP_020912565.2"/>
    </source>
</evidence>
<evidence type="ECO:0000256" key="6">
    <source>
        <dbReference type="SAM" id="MobiDB-lite"/>
    </source>
</evidence>
<dbReference type="SUPFAM" id="SSF57716">
    <property type="entry name" value="Glucocorticoid receptor-like (DNA-binding domain)"/>
    <property type="match status" value="1"/>
</dbReference>
<dbReference type="GeneID" id="110250303"/>
<evidence type="ECO:0000256" key="5">
    <source>
        <dbReference type="PROSITE-ProRule" id="PRU00309"/>
    </source>
</evidence>
<proteinExistence type="predicted"/>
<dbReference type="RefSeq" id="XP_020912565.2">
    <property type="nucleotide sequence ID" value="XM_021056906.2"/>
</dbReference>
<dbReference type="InterPro" id="IPR006612">
    <property type="entry name" value="THAP_Znf"/>
</dbReference>
<keyword evidence="1" id="KW-0479">Metal-binding</keyword>
<keyword evidence="4 5" id="KW-0238">DNA-binding</keyword>
<dbReference type="Proteomes" id="UP000887567">
    <property type="component" value="Unplaced"/>
</dbReference>
<accession>A0A913Y081</accession>
<dbReference type="PROSITE" id="PS50950">
    <property type="entry name" value="ZF_THAP"/>
    <property type="match status" value="1"/>
</dbReference>
<evidence type="ECO:0000256" key="4">
    <source>
        <dbReference type="ARBA" id="ARBA00023125"/>
    </source>
</evidence>
<reference evidence="8" key="1">
    <citation type="submission" date="2022-11" db="UniProtKB">
        <authorList>
            <consortium name="EnsemblMetazoa"/>
        </authorList>
    </citation>
    <scope>IDENTIFICATION</scope>
</reference>
<dbReference type="AlphaFoldDB" id="A0A913Y081"/>
<sequence length="137" mass="15689">MVLRCCWGTCKVDQRYPVRLKGVKFIPFPKPKRNLQKCMKWIKNCDRKHEILNVDRINKHKAVCSTHFVGGNGQTELWPDPIPADGSPPVPARIPVRRRISDEFKAANNISAKKMKLQSPSNEEKDQGEFVAMEMST</sequence>
<dbReference type="OrthoDB" id="10066342at2759"/>
<keyword evidence="3" id="KW-0862">Zinc</keyword>
<keyword evidence="2 5" id="KW-0863">Zinc-finger</keyword>
<feature type="region of interest" description="Disordered" evidence="6">
    <location>
        <begin position="113"/>
        <end position="137"/>
    </location>
</feature>
<evidence type="ECO:0000313" key="9">
    <source>
        <dbReference type="Proteomes" id="UP000887567"/>
    </source>
</evidence>